<dbReference type="InterPro" id="IPR001055">
    <property type="entry name" value="Adrenodoxin-like"/>
</dbReference>
<keyword evidence="2" id="KW-0001">2Fe-2S</keyword>
<accession>A0A6A6KEM9</accession>
<evidence type="ECO:0000256" key="6">
    <source>
        <dbReference type="ARBA" id="ARBA00034078"/>
    </source>
</evidence>
<dbReference type="InterPro" id="IPR036010">
    <property type="entry name" value="2Fe-2S_ferredoxin-like_sf"/>
</dbReference>
<sequence>MWLPELSSGKGNTFRSSFILKKRPVASVSVAASSSESSPPVPEKPEIELEFIGPKPDGDRRYPVIRAKEISGEKLLRNIMLDNKIELYATYGKVMNCGGGGSCGTCIVEILDGKDLLNERTNTELRFLKKKPESWRLACQTIVGNKENAGKIELISALLIVAGCGSEVAPMEEMTRNFSLRRRHQVRPSKISIAINSCSFVEEFVLIDGRSILLCSFCGAFSSNSEFVAFEPFGAKKD</sequence>
<evidence type="ECO:0000313" key="8">
    <source>
        <dbReference type="EMBL" id="KAF2286904.1"/>
    </source>
</evidence>
<keyword evidence="9" id="KW-1185">Reference proteome</keyword>
<evidence type="ECO:0000313" key="9">
    <source>
        <dbReference type="Proteomes" id="UP000467840"/>
    </source>
</evidence>
<comment type="caution">
    <text evidence="8">The sequence shown here is derived from an EMBL/GenBank/DDBJ whole genome shotgun (WGS) entry which is preliminary data.</text>
</comment>
<keyword evidence="3" id="KW-0479">Metal-binding</keyword>
<evidence type="ECO:0000256" key="3">
    <source>
        <dbReference type="ARBA" id="ARBA00022723"/>
    </source>
</evidence>
<dbReference type="GO" id="GO:0009055">
    <property type="term" value="F:electron transfer activity"/>
    <property type="evidence" value="ECO:0007669"/>
    <property type="project" value="TreeGrafter"/>
</dbReference>
<dbReference type="InterPro" id="IPR001041">
    <property type="entry name" value="2Fe-2S_ferredoxin-type"/>
</dbReference>
<name>A0A6A6KEM9_HEVBR</name>
<feature type="domain" description="2Fe-2S ferredoxin-type" evidence="7">
    <location>
        <begin position="95"/>
        <end position="143"/>
    </location>
</feature>
<dbReference type="GO" id="GO:0051537">
    <property type="term" value="F:2 iron, 2 sulfur cluster binding"/>
    <property type="evidence" value="ECO:0007669"/>
    <property type="project" value="UniProtKB-KW"/>
</dbReference>
<dbReference type="GO" id="GO:0046872">
    <property type="term" value="F:metal ion binding"/>
    <property type="evidence" value="ECO:0007669"/>
    <property type="project" value="UniProtKB-KW"/>
</dbReference>
<evidence type="ECO:0000256" key="1">
    <source>
        <dbReference type="ARBA" id="ARBA00010914"/>
    </source>
</evidence>
<protein>
    <recommendedName>
        <fullName evidence="7">2Fe-2S ferredoxin-type domain-containing protein</fullName>
    </recommendedName>
</protein>
<dbReference type="AlphaFoldDB" id="A0A6A6KEM9"/>
<organism evidence="8 9">
    <name type="scientific">Hevea brasiliensis</name>
    <name type="common">Para rubber tree</name>
    <name type="synonym">Siphonia brasiliensis</name>
    <dbReference type="NCBI Taxonomy" id="3981"/>
    <lineage>
        <taxon>Eukaryota</taxon>
        <taxon>Viridiplantae</taxon>
        <taxon>Streptophyta</taxon>
        <taxon>Embryophyta</taxon>
        <taxon>Tracheophyta</taxon>
        <taxon>Spermatophyta</taxon>
        <taxon>Magnoliopsida</taxon>
        <taxon>eudicotyledons</taxon>
        <taxon>Gunneridae</taxon>
        <taxon>Pentapetalae</taxon>
        <taxon>rosids</taxon>
        <taxon>fabids</taxon>
        <taxon>Malpighiales</taxon>
        <taxon>Euphorbiaceae</taxon>
        <taxon>Crotonoideae</taxon>
        <taxon>Micrandreae</taxon>
        <taxon>Hevea</taxon>
    </lineage>
</organism>
<dbReference type="GO" id="GO:0140647">
    <property type="term" value="P:P450-containing electron transport chain"/>
    <property type="evidence" value="ECO:0007669"/>
    <property type="project" value="InterPro"/>
</dbReference>
<keyword evidence="4" id="KW-0408">Iron</keyword>
<dbReference type="PANTHER" id="PTHR23426:SF65">
    <property type="entry name" value="FERREDOXIN-2, MITOCHONDRIAL"/>
    <property type="match status" value="1"/>
</dbReference>
<evidence type="ECO:0000256" key="2">
    <source>
        <dbReference type="ARBA" id="ARBA00022714"/>
    </source>
</evidence>
<keyword evidence="5" id="KW-0411">Iron-sulfur</keyword>
<dbReference type="Proteomes" id="UP000467840">
    <property type="component" value="Chromosome 3"/>
</dbReference>
<dbReference type="InterPro" id="IPR012675">
    <property type="entry name" value="Beta-grasp_dom_sf"/>
</dbReference>
<gene>
    <name evidence="8" type="ORF">GH714_035209</name>
</gene>
<dbReference type="PANTHER" id="PTHR23426">
    <property type="entry name" value="FERREDOXIN/ADRENODOXIN"/>
    <property type="match status" value="1"/>
</dbReference>
<comment type="cofactor">
    <cofactor evidence="6">
        <name>[2Fe-2S] cluster</name>
        <dbReference type="ChEBI" id="CHEBI:190135"/>
    </cofactor>
</comment>
<comment type="similarity">
    <text evidence="1">Belongs to the adrenodoxin/putidaredoxin family.</text>
</comment>
<dbReference type="EMBL" id="JAAGAX010000017">
    <property type="protein sequence ID" value="KAF2286904.1"/>
    <property type="molecule type" value="Genomic_DNA"/>
</dbReference>
<dbReference type="SUPFAM" id="SSF54292">
    <property type="entry name" value="2Fe-2S ferredoxin-like"/>
    <property type="match status" value="1"/>
</dbReference>
<proteinExistence type="inferred from homology"/>
<evidence type="ECO:0000256" key="5">
    <source>
        <dbReference type="ARBA" id="ARBA00023014"/>
    </source>
</evidence>
<evidence type="ECO:0000256" key="4">
    <source>
        <dbReference type="ARBA" id="ARBA00023004"/>
    </source>
</evidence>
<dbReference type="GO" id="GO:0005739">
    <property type="term" value="C:mitochondrion"/>
    <property type="evidence" value="ECO:0007669"/>
    <property type="project" value="TreeGrafter"/>
</dbReference>
<reference evidence="8 9" key="1">
    <citation type="journal article" date="2020" name="Mol. Plant">
        <title>The Chromosome-Based Rubber Tree Genome Provides New Insights into Spurge Genome Evolution and Rubber Biosynthesis.</title>
        <authorList>
            <person name="Liu J."/>
            <person name="Shi C."/>
            <person name="Shi C.C."/>
            <person name="Li W."/>
            <person name="Zhang Q.J."/>
            <person name="Zhang Y."/>
            <person name="Li K."/>
            <person name="Lu H.F."/>
            <person name="Shi C."/>
            <person name="Zhu S.T."/>
            <person name="Xiao Z.Y."/>
            <person name="Nan H."/>
            <person name="Yue Y."/>
            <person name="Zhu X.G."/>
            <person name="Wu Y."/>
            <person name="Hong X.N."/>
            <person name="Fan G.Y."/>
            <person name="Tong Y."/>
            <person name="Zhang D."/>
            <person name="Mao C.L."/>
            <person name="Liu Y.L."/>
            <person name="Hao S.J."/>
            <person name="Liu W.Q."/>
            <person name="Lv M.Q."/>
            <person name="Zhang H.B."/>
            <person name="Liu Y."/>
            <person name="Hu-Tang G.R."/>
            <person name="Wang J.P."/>
            <person name="Wang J.H."/>
            <person name="Sun Y.H."/>
            <person name="Ni S.B."/>
            <person name="Chen W.B."/>
            <person name="Zhang X.C."/>
            <person name="Jiao Y.N."/>
            <person name="Eichler E.E."/>
            <person name="Li G.H."/>
            <person name="Liu X."/>
            <person name="Gao L.Z."/>
        </authorList>
    </citation>
    <scope>NUCLEOTIDE SEQUENCE [LARGE SCALE GENOMIC DNA]</scope>
    <source>
        <strain evidence="9">cv. GT1</strain>
        <tissue evidence="8">Leaf</tissue>
    </source>
</reference>
<dbReference type="Gene3D" id="3.10.20.30">
    <property type="match status" value="1"/>
</dbReference>
<dbReference type="Pfam" id="PF00111">
    <property type="entry name" value="Fer2"/>
    <property type="match status" value="1"/>
</dbReference>
<evidence type="ECO:0000259" key="7">
    <source>
        <dbReference type="Pfam" id="PF00111"/>
    </source>
</evidence>